<evidence type="ECO:0000313" key="3">
    <source>
        <dbReference type="EMBL" id="SHG01561.1"/>
    </source>
</evidence>
<sequence length="211" mass="22608">MTRALTALVVVVAVGSLVGCARQTALHVEGAAPSPVGRTTAPAVPAPLSGQPAPDSVHDIDLRSTVLADTAVSQHVKDFLTRCDDCGLQSPSYVDLTGDGRDDVIAQVASGAEDTGGEMAYYVYSLQGGAVRQIFGVTGTSAMEVWPDNGDLMLWRAIYSPGDRYCCPSGEETVRYAWDGRRLAEAKRYPERRPPTRSRLPTVTPMPKETR</sequence>
<feature type="region of interest" description="Disordered" evidence="1">
    <location>
        <begin position="32"/>
        <end position="55"/>
    </location>
</feature>
<reference evidence="3 4" key="1">
    <citation type="submission" date="2016-11" db="EMBL/GenBank/DDBJ databases">
        <authorList>
            <person name="Jaros S."/>
            <person name="Januszkiewicz K."/>
            <person name="Wedrychowicz H."/>
        </authorList>
    </citation>
    <scope>NUCLEOTIDE SEQUENCE [LARGE SCALE GENOMIC DNA]</scope>
    <source>
        <strain evidence="3 4">DSM 44523</strain>
    </source>
</reference>
<evidence type="ECO:0008006" key="5">
    <source>
        <dbReference type="Google" id="ProtNLM"/>
    </source>
</evidence>
<dbReference type="Proteomes" id="UP000184501">
    <property type="component" value="Unassembled WGS sequence"/>
</dbReference>
<accession>A0A1M5GDJ1</accession>
<dbReference type="AlphaFoldDB" id="A0A1M5GDJ1"/>
<dbReference type="RefSeq" id="WP_073485147.1">
    <property type="nucleotide sequence ID" value="NZ_FQVN01000006.1"/>
</dbReference>
<feature type="signal peptide" evidence="2">
    <location>
        <begin position="1"/>
        <end position="21"/>
    </location>
</feature>
<name>A0A1M5GDJ1_STRHI</name>
<dbReference type="STRING" id="2017.SAMN05444320_10666"/>
<evidence type="ECO:0000256" key="1">
    <source>
        <dbReference type="SAM" id="MobiDB-lite"/>
    </source>
</evidence>
<dbReference type="OrthoDB" id="3824278at2"/>
<evidence type="ECO:0000256" key="2">
    <source>
        <dbReference type="SAM" id="SignalP"/>
    </source>
</evidence>
<feature type="chain" id="PRO_5038698340" description="Lipoprotein" evidence="2">
    <location>
        <begin position="22"/>
        <end position="211"/>
    </location>
</feature>
<feature type="region of interest" description="Disordered" evidence="1">
    <location>
        <begin position="187"/>
        <end position="211"/>
    </location>
</feature>
<protein>
    <recommendedName>
        <fullName evidence="5">Lipoprotein</fullName>
    </recommendedName>
</protein>
<organism evidence="3 4">
    <name type="scientific">Streptoalloteichus hindustanus</name>
    <dbReference type="NCBI Taxonomy" id="2017"/>
    <lineage>
        <taxon>Bacteria</taxon>
        <taxon>Bacillati</taxon>
        <taxon>Actinomycetota</taxon>
        <taxon>Actinomycetes</taxon>
        <taxon>Pseudonocardiales</taxon>
        <taxon>Pseudonocardiaceae</taxon>
        <taxon>Streptoalloteichus</taxon>
    </lineage>
</organism>
<evidence type="ECO:0000313" key="4">
    <source>
        <dbReference type="Proteomes" id="UP000184501"/>
    </source>
</evidence>
<keyword evidence="2" id="KW-0732">Signal</keyword>
<dbReference type="PROSITE" id="PS51257">
    <property type="entry name" value="PROKAR_LIPOPROTEIN"/>
    <property type="match status" value="1"/>
</dbReference>
<gene>
    <name evidence="3" type="ORF">SAMN05444320_10666</name>
</gene>
<keyword evidence="4" id="KW-1185">Reference proteome</keyword>
<dbReference type="EMBL" id="FQVN01000006">
    <property type="protein sequence ID" value="SHG01561.1"/>
    <property type="molecule type" value="Genomic_DNA"/>
</dbReference>
<proteinExistence type="predicted"/>